<dbReference type="Proteomes" id="UP000013525">
    <property type="component" value="Unassembled WGS sequence"/>
</dbReference>
<evidence type="ECO:0000313" key="6">
    <source>
        <dbReference type="Proteomes" id="UP000013525"/>
    </source>
</evidence>
<dbReference type="GO" id="GO:0043565">
    <property type="term" value="F:sequence-specific DNA binding"/>
    <property type="evidence" value="ECO:0007669"/>
    <property type="project" value="InterPro"/>
</dbReference>
<dbReference type="AlphaFoldDB" id="R7WTC6"/>
<organism evidence="5 6">
    <name type="scientific">Rhodococcus rhodnii LMG 5362</name>
    <dbReference type="NCBI Taxonomy" id="1273125"/>
    <lineage>
        <taxon>Bacteria</taxon>
        <taxon>Bacillati</taxon>
        <taxon>Actinomycetota</taxon>
        <taxon>Actinomycetes</taxon>
        <taxon>Mycobacteriales</taxon>
        <taxon>Nocardiaceae</taxon>
        <taxon>Rhodococcus</taxon>
    </lineage>
</organism>
<evidence type="ECO:0000256" key="1">
    <source>
        <dbReference type="ARBA" id="ARBA00023015"/>
    </source>
</evidence>
<dbReference type="PROSITE" id="PS00041">
    <property type="entry name" value="HTH_ARAC_FAMILY_1"/>
    <property type="match status" value="1"/>
</dbReference>
<dbReference type="InterPro" id="IPR018060">
    <property type="entry name" value="HTH_AraC"/>
</dbReference>
<dbReference type="SMART" id="SM00342">
    <property type="entry name" value="HTH_ARAC"/>
    <property type="match status" value="1"/>
</dbReference>
<dbReference type="SUPFAM" id="SSF46689">
    <property type="entry name" value="Homeodomain-like"/>
    <property type="match status" value="2"/>
</dbReference>
<feature type="domain" description="HTH araC/xylS-type" evidence="4">
    <location>
        <begin position="299"/>
        <end position="397"/>
    </location>
</feature>
<comment type="caution">
    <text evidence="5">The sequence shown here is derived from an EMBL/GenBank/DDBJ whole genome shotgun (WGS) entry which is preliminary data.</text>
</comment>
<dbReference type="eggNOG" id="COG4977">
    <property type="taxonomic scope" value="Bacteria"/>
</dbReference>
<dbReference type="InterPro" id="IPR002818">
    <property type="entry name" value="DJ-1/PfpI"/>
</dbReference>
<dbReference type="PATRIC" id="fig|1273125.3.peg.64"/>
<keyword evidence="6" id="KW-1185">Reference proteome</keyword>
<dbReference type="Gene3D" id="3.40.50.880">
    <property type="match status" value="1"/>
</dbReference>
<dbReference type="InterPro" id="IPR009057">
    <property type="entry name" value="Homeodomain-like_sf"/>
</dbReference>
<accession>R7WTC6</accession>
<dbReference type="PANTHER" id="PTHR43130">
    <property type="entry name" value="ARAC-FAMILY TRANSCRIPTIONAL REGULATOR"/>
    <property type="match status" value="1"/>
</dbReference>
<dbReference type="Gene3D" id="1.10.10.60">
    <property type="entry name" value="Homeodomain-like"/>
    <property type="match status" value="1"/>
</dbReference>
<dbReference type="PROSITE" id="PS01124">
    <property type="entry name" value="HTH_ARAC_FAMILY_2"/>
    <property type="match status" value="1"/>
</dbReference>
<dbReference type="PANTHER" id="PTHR43130:SF3">
    <property type="entry name" value="HTH-TYPE TRANSCRIPTIONAL REGULATOR RV1931C"/>
    <property type="match status" value="1"/>
</dbReference>
<dbReference type="InterPro" id="IPR052158">
    <property type="entry name" value="INH-QAR"/>
</dbReference>
<dbReference type="GO" id="GO:0003700">
    <property type="term" value="F:DNA-binding transcription factor activity"/>
    <property type="evidence" value="ECO:0007669"/>
    <property type="project" value="InterPro"/>
</dbReference>
<keyword evidence="1" id="KW-0805">Transcription regulation</keyword>
<evidence type="ECO:0000256" key="3">
    <source>
        <dbReference type="ARBA" id="ARBA00023163"/>
    </source>
</evidence>
<evidence type="ECO:0000313" key="5">
    <source>
        <dbReference type="EMBL" id="EOM78527.1"/>
    </source>
</evidence>
<dbReference type="InterPro" id="IPR018062">
    <property type="entry name" value="HTH_AraC-typ_CS"/>
</dbReference>
<gene>
    <name evidence="5" type="ORF">Rrhod_0064</name>
</gene>
<dbReference type="Pfam" id="PF01965">
    <property type="entry name" value="DJ-1_PfpI"/>
    <property type="match status" value="1"/>
</dbReference>
<dbReference type="Pfam" id="PF12833">
    <property type="entry name" value="HTH_18"/>
    <property type="match status" value="1"/>
</dbReference>
<dbReference type="CDD" id="cd03137">
    <property type="entry name" value="GATase1_AraC_1"/>
    <property type="match status" value="1"/>
</dbReference>
<name>R7WTC6_9NOCA</name>
<sequence length="412" mass="45275">MRHGLRVGVGEPVGVGPNVAAANCCDDEDIDEDERCEEHDQNHHASQHLPLPDRRTVAETTISVGFLPYGWHTRLMLQKVVTVMLPRVEAFELGVACEVFGVDRRDQGLPAYDFSVVTAIPGAVTTRYGYTVDAPHDLDRIDDADLVIVPAGSDRVDAEFAVCDGRAPGLEPLYAKLRDAHARGAMIASVCSGAFVLGDAGLLDGRRCTTHWMHTAELVERFPAALVDPDVLYVDDDRVLTSAGTAAGIDLCLYIVRREQGSRVANTIARRMVVPPHRDGGQAQYIAMPLVECTDESLAPLLDWVRAHLDREFTVPELARKANMSARTFARRFQAETGTTPARWINDQRVLAAQDLLESSDLPVETIATRVGFSGAAVLRAHFQRLRRTSPQQYRSVFRRSDAADLAREATA</sequence>
<dbReference type="SUPFAM" id="SSF52317">
    <property type="entry name" value="Class I glutamine amidotransferase-like"/>
    <property type="match status" value="1"/>
</dbReference>
<evidence type="ECO:0000256" key="2">
    <source>
        <dbReference type="ARBA" id="ARBA00023125"/>
    </source>
</evidence>
<keyword evidence="2" id="KW-0238">DNA-binding</keyword>
<dbReference type="EMBL" id="APMY01000003">
    <property type="protein sequence ID" value="EOM78527.1"/>
    <property type="molecule type" value="Genomic_DNA"/>
</dbReference>
<protein>
    <submittedName>
        <fullName evidence="5">AraC family transcriptional regulator</fullName>
    </submittedName>
</protein>
<keyword evidence="3" id="KW-0804">Transcription</keyword>
<proteinExistence type="predicted"/>
<evidence type="ECO:0000259" key="4">
    <source>
        <dbReference type="PROSITE" id="PS01124"/>
    </source>
</evidence>
<reference evidence="5 6" key="1">
    <citation type="journal article" date="2013" name="Genome Announc.">
        <title>Draft Genome Sequence of Rhodococcus rhodnii Strain LMG5362, a Symbiont of Rhodnius prolixus (Hemiptera, Reduviidae, Triatominae), the Principle Vector of Trypanosoma cruzi.</title>
        <authorList>
            <person name="Pachebat J.A."/>
            <person name="van Keulen G."/>
            <person name="Whitten M.M."/>
            <person name="Girdwood S."/>
            <person name="Del Sol R."/>
            <person name="Dyson P.J."/>
            <person name="Facey P.D."/>
        </authorList>
    </citation>
    <scope>NUCLEOTIDE SEQUENCE [LARGE SCALE GENOMIC DNA]</scope>
    <source>
        <strain evidence="5 6">LMG 5362</strain>
    </source>
</reference>
<dbReference type="InterPro" id="IPR029062">
    <property type="entry name" value="Class_I_gatase-like"/>
</dbReference>